<feature type="region of interest" description="Disordered" evidence="1">
    <location>
        <begin position="416"/>
        <end position="554"/>
    </location>
</feature>
<protein>
    <recommendedName>
        <fullName evidence="2">HNH nuclease domain-containing protein</fullName>
    </recommendedName>
</protein>
<dbReference type="Proteomes" id="UP001176517">
    <property type="component" value="Unassembled WGS sequence"/>
</dbReference>
<dbReference type="Pfam" id="PF13391">
    <property type="entry name" value="HNH_2"/>
    <property type="match status" value="1"/>
</dbReference>
<evidence type="ECO:0000313" key="4">
    <source>
        <dbReference type="Proteomes" id="UP001176517"/>
    </source>
</evidence>
<evidence type="ECO:0000313" key="3">
    <source>
        <dbReference type="EMBL" id="KAK0543060.1"/>
    </source>
</evidence>
<accession>A0AAN6GNG7</accession>
<feature type="compositionally biased region" description="Acidic residues" evidence="1">
    <location>
        <begin position="543"/>
        <end position="554"/>
    </location>
</feature>
<reference evidence="3" key="1">
    <citation type="journal article" date="2023" name="PhytoFront">
        <title>Draft Genome Resources of Seven Strains of Tilletia horrida, Causal Agent of Kernel Smut of Rice.</title>
        <authorList>
            <person name="Khanal S."/>
            <person name="Antony Babu S."/>
            <person name="Zhou X.G."/>
        </authorList>
    </citation>
    <scope>NUCLEOTIDE SEQUENCE</scope>
    <source>
        <strain evidence="3">TX6</strain>
    </source>
</reference>
<dbReference type="AlphaFoldDB" id="A0AAN6GNG7"/>
<evidence type="ECO:0000256" key="1">
    <source>
        <dbReference type="SAM" id="MobiDB-lite"/>
    </source>
</evidence>
<name>A0AAN6GNG7_9BASI</name>
<feature type="compositionally biased region" description="Low complexity" evidence="1">
    <location>
        <begin position="494"/>
        <end position="503"/>
    </location>
</feature>
<proteinExistence type="predicted"/>
<dbReference type="InterPro" id="IPR003615">
    <property type="entry name" value="HNH_nuc"/>
</dbReference>
<organism evidence="3 4">
    <name type="scientific">Tilletia horrida</name>
    <dbReference type="NCBI Taxonomy" id="155126"/>
    <lineage>
        <taxon>Eukaryota</taxon>
        <taxon>Fungi</taxon>
        <taxon>Dikarya</taxon>
        <taxon>Basidiomycota</taxon>
        <taxon>Ustilaginomycotina</taxon>
        <taxon>Exobasidiomycetes</taxon>
        <taxon>Tilletiales</taxon>
        <taxon>Tilletiaceae</taxon>
        <taxon>Tilletia</taxon>
    </lineage>
</organism>
<evidence type="ECO:0000259" key="2">
    <source>
        <dbReference type="Pfam" id="PF13391"/>
    </source>
</evidence>
<dbReference type="EMBL" id="JAPDMZ010000404">
    <property type="protein sequence ID" value="KAK0543060.1"/>
    <property type="molecule type" value="Genomic_DNA"/>
</dbReference>
<comment type="caution">
    <text evidence="3">The sequence shown here is derived from an EMBL/GenBank/DDBJ whole genome shotgun (WGS) entry which is preliminary data.</text>
</comment>
<sequence>MPSPGPKLPNNGLEQRLRCVDAQLHVTVSSLDFQSAFQDLASSRSSEDGQAPSTFKMVDNFLKAKSCAKVPISIKPGTGENMVHQSRKEQKIAPDQMCSATARLLDLQTLLELPLAILGIRLEEAQSTDQGDYLWPNTANVAAIQVVRIPRNRSNTFTVAATPLSCEDFARTVWDFMQPEKDVFVIIHIKVVSSQAGPSVPKTLEPVLNVVRGTPPTPRNYAFKNNITPRTCVITGNLDIVHGAHIIQTTLNYELVDAVLQLLFGVDSPRPDFSDRPALFLFHPDVILEKKMDDPRNGICLSPTLHTTFNCRKTIWILRQRCYILGPPATYEELTGFDPPCPSVFKARKIQNDDDSRALWEEQLLHEAKLVPRECPDLSSSQECLLHLSALLSFFTLFMSKREAMKDMLEAFKCESEEGRSLSADEQARANKRQRPNEKGTGSKGCAHGDIGTRAAEGLAGGSSSRVRDQGQPQDSSTGEFYRRRPPSPPLSNPPSNKSSPSKQASIDDDDVAAPDRMKVSSALTPVNCDDDTKTGLNPDLDSNSEAESEWDEDEEIRRKLLHNDTLALSFMKYTLTFGPGQLCD</sequence>
<keyword evidence="4" id="KW-1185">Reference proteome</keyword>
<gene>
    <name evidence="3" type="ORF">OC846_006541</name>
</gene>
<feature type="domain" description="HNH nuclease" evidence="2">
    <location>
        <begin position="232"/>
        <end position="309"/>
    </location>
</feature>